<dbReference type="Proteomes" id="UP000038045">
    <property type="component" value="Unplaced"/>
</dbReference>
<proteinExistence type="predicted"/>
<dbReference type="InterPro" id="IPR001506">
    <property type="entry name" value="Peptidase_M12A"/>
</dbReference>
<dbReference type="EC" id="3.4.24.-" evidence="8"/>
<evidence type="ECO:0000256" key="4">
    <source>
        <dbReference type="ARBA" id="ARBA00022801"/>
    </source>
</evidence>
<dbReference type="WBParaSite" id="PTRK_0000356000.1">
    <property type="protein sequence ID" value="PTRK_0000356000.1"/>
    <property type="gene ID" value="PTRK_0000356000"/>
</dbReference>
<dbReference type="PRINTS" id="PR00480">
    <property type="entry name" value="ASTACIN"/>
</dbReference>
<dbReference type="Gene3D" id="2.60.120.290">
    <property type="entry name" value="Spermadhesin, CUB domain"/>
    <property type="match status" value="1"/>
</dbReference>
<dbReference type="PANTHER" id="PTHR10127">
    <property type="entry name" value="DISCOIDIN, CUB, EGF, LAMININ , AND ZINC METALLOPROTEASE DOMAIN CONTAINING"/>
    <property type="match status" value="1"/>
</dbReference>
<evidence type="ECO:0000256" key="5">
    <source>
        <dbReference type="ARBA" id="ARBA00022833"/>
    </source>
</evidence>
<evidence type="ECO:0000313" key="10">
    <source>
        <dbReference type="Proteomes" id="UP000038045"/>
    </source>
</evidence>
<keyword evidence="6 8" id="KW-0482">Metalloprotease</keyword>
<organism evidence="10 11">
    <name type="scientific">Parastrongyloides trichosuri</name>
    <name type="common">Possum-specific nematode worm</name>
    <dbReference type="NCBI Taxonomy" id="131310"/>
    <lineage>
        <taxon>Eukaryota</taxon>
        <taxon>Metazoa</taxon>
        <taxon>Ecdysozoa</taxon>
        <taxon>Nematoda</taxon>
        <taxon>Chromadorea</taxon>
        <taxon>Rhabditida</taxon>
        <taxon>Tylenchina</taxon>
        <taxon>Panagrolaimomorpha</taxon>
        <taxon>Strongyloidoidea</taxon>
        <taxon>Strongyloididae</taxon>
        <taxon>Parastrongyloides</taxon>
    </lineage>
</organism>
<feature type="domain" description="Peptidase M12A" evidence="9">
    <location>
        <begin position="1"/>
        <end position="162"/>
    </location>
</feature>
<dbReference type="InterPro" id="IPR024079">
    <property type="entry name" value="MetalloPept_cat_dom_sf"/>
</dbReference>
<comment type="cofactor">
    <cofactor evidence="8">
        <name>Zn(2+)</name>
        <dbReference type="ChEBI" id="CHEBI:29105"/>
    </cofactor>
    <text evidence="8">Binds 1 zinc ion per subunit.</text>
</comment>
<evidence type="ECO:0000256" key="6">
    <source>
        <dbReference type="ARBA" id="ARBA00023049"/>
    </source>
</evidence>
<dbReference type="Pfam" id="PF01400">
    <property type="entry name" value="Astacin"/>
    <property type="match status" value="1"/>
</dbReference>
<evidence type="ECO:0000256" key="8">
    <source>
        <dbReference type="RuleBase" id="RU361183"/>
    </source>
</evidence>
<dbReference type="PANTHER" id="PTHR10127:SF780">
    <property type="entry name" value="METALLOENDOPEPTIDASE"/>
    <property type="match status" value="1"/>
</dbReference>
<dbReference type="AlphaFoldDB" id="A0A0N4Z8G2"/>
<sequence>MGISYSNITVNNTIGFNFKRGKNCTAPVGRSKLSNSTYEYIILTKKCEEQKGTVQQLTAKMLGMINTNNRPDRDDYIYVNFSKVKKGKKGLYDKYNWSQVPLYENVSYDYGSALHYPGNYMGKKNMTVMEPRNISYYSYMLGQQYELSFNDLKILNKLYTSEYYWGKIGNYMGKKNMTVMEPRNISYYSYMLGQQYELSFNDLKILNKLYTSEYYWGKIGKCKNSGYIRPFSNSVCLCPNGFTGRYCNETESNTEECKNNSTLRAELKIKNITLEGNINCTHLIKSKPGTTIQLNITSVRTQEKIPCYQKMGLEVKHVKDKGTTGLCLCGNYTNIQLQSEDNKILIQYTGLLENSSALITYKMVSNDKEKLEKV</sequence>
<dbReference type="SUPFAM" id="SSF49854">
    <property type="entry name" value="Spermadhesin, CUB domain"/>
    <property type="match status" value="1"/>
</dbReference>
<keyword evidence="5 8" id="KW-0862">Zinc</keyword>
<evidence type="ECO:0000259" key="9">
    <source>
        <dbReference type="PROSITE" id="PS51864"/>
    </source>
</evidence>
<dbReference type="GO" id="GO:0004222">
    <property type="term" value="F:metalloendopeptidase activity"/>
    <property type="evidence" value="ECO:0007669"/>
    <property type="project" value="UniProtKB-UniRule"/>
</dbReference>
<name>A0A0N4Z8G2_PARTI</name>
<evidence type="ECO:0000313" key="11">
    <source>
        <dbReference type="WBParaSite" id="PTRK_0000356000.1"/>
    </source>
</evidence>
<evidence type="ECO:0000256" key="7">
    <source>
        <dbReference type="PROSITE-ProRule" id="PRU01211"/>
    </source>
</evidence>
<evidence type="ECO:0000256" key="2">
    <source>
        <dbReference type="ARBA" id="ARBA00022670"/>
    </source>
</evidence>
<keyword evidence="1" id="KW-0245">EGF-like domain</keyword>
<keyword evidence="3 8" id="KW-0479">Metal-binding</keyword>
<dbReference type="GO" id="GO:0046872">
    <property type="term" value="F:metal ion binding"/>
    <property type="evidence" value="ECO:0007669"/>
    <property type="project" value="UniProtKB-KW"/>
</dbReference>
<dbReference type="InterPro" id="IPR035914">
    <property type="entry name" value="Sperma_CUB_dom_sf"/>
</dbReference>
<dbReference type="PROSITE" id="PS00022">
    <property type="entry name" value="EGF_1"/>
    <property type="match status" value="1"/>
</dbReference>
<keyword evidence="2 8" id="KW-0645">Protease</keyword>
<evidence type="ECO:0000256" key="3">
    <source>
        <dbReference type="ARBA" id="ARBA00022723"/>
    </source>
</evidence>
<dbReference type="PROSITE" id="PS01186">
    <property type="entry name" value="EGF_2"/>
    <property type="match status" value="1"/>
</dbReference>
<keyword evidence="10" id="KW-1185">Reference proteome</keyword>
<dbReference type="GO" id="GO:0006508">
    <property type="term" value="P:proteolysis"/>
    <property type="evidence" value="ECO:0007669"/>
    <property type="project" value="UniProtKB-KW"/>
</dbReference>
<accession>A0A0N4Z8G2</accession>
<reference evidence="11" key="1">
    <citation type="submission" date="2017-02" db="UniProtKB">
        <authorList>
            <consortium name="WormBaseParasite"/>
        </authorList>
    </citation>
    <scope>IDENTIFICATION</scope>
</reference>
<dbReference type="PROSITE" id="PS51864">
    <property type="entry name" value="ASTACIN"/>
    <property type="match status" value="1"/>
</dbReference>
<keyword evidence="4 8" id="KW-0378">Hydrolase</keyword>
<protein>
    <recommendedName>
        <fullName evidence="8">Metalloendopeptidase</fullName>
        <ecNumber evidence="8">3.4.24.-</ecNumber>
    </recommendedName>
</protein>
<dbReference type="Gene3D" id="3.40.390.10">
    <property type="entry name" value="Collagenase (Catalytic Domain)"/>
    <property type="match status" value="1"/>
</dbReference>
<dbReference type="InterPro" id="IPR000742">
    <property type="entry name" value="EGF"/>
</dbReference>
<dbReference type="SUPFAM" id="SSF55486">
    <property type="entry name" value="Metalloproteases ('zincins'), catalytic domain"/>
    <property type="match status" value="1"/>
</dbReference>
<evidence type="ECO:0000256" key="1">
    <source>
        <dbReference type="ARBA" id="ARBA00022536"/>
    </source>
</evidence>
<comment type="caution">
    <text evidence="7">Lacks conserved residue(s) required for the propagation of feature annotation.</text>
</comment>